<dbReference type="InterPro" id="IPR036388">
    <property type="entry name" value="WH-like_DNA-bd_sf"/>
</dbReference>
<evidence type="ECO:0000256" key="5">
    <source>
        <dbReference type="ARBA" id="ARBA00023163"/>
    </source>
</evidence>
<dbReference type="EMBL" id="JACRTG010000008">
    <property type="protein sequence ID" value="MBC8587202.1"/>
    <property type="molecule type" value="Genomic_DNA"/>
</dbReference>
<feature type="domain" description="OmpR/PhoB-type" evidence="9">
    <location>
        <begin position="128"/>
        <end position="226"/>
    </location>
</feature>
<keyword evidence="3" id="KW-0805">Transcription regulation</keyword>
<name>A0A926IEB8_9FIRM</name>
<feature type="domain" description="Response regulatory" evidence="8">
    <location>
        <begin position="3"/>
        <end position="116"/>
    </location>
</feature>
<evidence type="ECO:0000256" key="1">
    <source>
        <dbReference type="ARBA" id="ARBA00022553"/>
    </source>
</evidence>
<dbReference type="PANTHER" id="PTHR48111:SF22">
    <property type="entry name" value="REGULATOR OF RPOS"/>
    <property type="match status" value="1"/>
</dbReference>
<evidence type="ECO:0000256" key="7">
    <source>
        <dbReference type="PROSITE-ProRule" id="PRU01091"/>
    </source>
</evidence>
<dbReference type="SUPFAM" id="SSF52172">
    <property type="entry name" value="CheY-like"/>
    <property type="match status" value="1"/>
</dbReference>
<evidence type="ECO:0000313" key="11">
    <source>
        <dbReference type="Proteomes" id="UP000601171"/>
    </source>
</evidence>
<evidence type="ECO:0000256" key="2">
    <source>
        <dbReference type="ARBA" id="ARBA00023012"/>
    </source>
</evidence>
<evidence type="ECO:0000256" key="6">
    <source>
        <dbReference type="PROSITE-ProRule" id="PRU00169"/>
    </source>
</evidence>
<dbReference type="InterPro" id="IPR001789">
    <property type="entry name" value="Sig_transdc_resp-reg_receiver"/>
</dbReference>
<dbReference type="InterPro" id="IPR016032">
    <property type="entry name" value="Sig_transdc_resp-reg_C-effctor"/>
</dbReference>
<feature type="DNA-binding region" description="OmpR/PhoB-type" evidence="7">
    <location>
        <begin position="128"/>
        <end position="226"/>
    </location>
</feature>
<dbReference type="Gene3D" id="1.10.10.10">
    <property type="entry name" value="Winged helix-like DNA-binding domain superfamily/Winged helix DNA-binding domain"/>
    <property type="match status" value="1"/>
</dbReference>
<gene>
    <name evidence="10" type="ORF">H8707_02960</name>
</gene>
<dbReference type="Gene3D" id="6.10.250.690">
    <property type="match status" value="1"/>
</dbReference>
<reference evidence="10" key="1">
    <citation type="submission" date="2020-08" db="EMBL/GenBank/DDBJ databases">
        <title>Genome public.</title>
        <authorList>
            <person name="Liu C."/>
            <person name="Sun Q."/>
        </authorList>
    </citation>
    <scope>NUCLEOTIDE SEQUENCE</scope>
    <source>
        <strain evidence="10">BX21</strain>
    </source>
</reference>
<dbReference type="InterPro" id="IPR001867">
    <property type="entry name" value="OmpR/PhoB-type_DNA-bd"/>
</dbReference>
<dbReference type="GO" id="GO:0000976">
    <property type="term" value="F:transcription cis-regulatory region binding"/>
    <property type="evidence" value="ECO:0007669"/>
    <property type="project" value="TreeGrafter"/>
</dbReference>
<feature type="modified residue" description="4-aspartylphosphate" evidence="6">
    <location>
        <position position="52"/>
    </location>
</feature>
<sequence>MVKILIIEDEEKLARFLELELKYEGYEVEKAFDGRSGLELVKSSLFDLVLLDIMLPGLNGIEVLRRVRQSSDIPIILLTARDTIVDKVTGLDSGADDYITKPFAIEELLARIRAVLRKKEVNNEGQLKDILVSGALSLNTKNREVHVNDELVYLTKKEFDLLHFLLEYKGIVLSREKILDRIWGYDFYGGTNAVDVYIRYLRVKLEEPFGIKIFHTVRGVGYVIKDEL</sequence>
<keyword evidence="11" id="KW-1185">Reference proteome</keyword>
<keyword evidence="2" id="KW-0902">Two-component regulatory system</keyword>
<dbReference type="PROSITE" id="PS51755">
    <property type="entry name" value="OMPR_PHOB"/>
    <property type="match status" value="1"/>
</dbReference>
<evidence type="ECO:0000259" key="9">
    <source>
        <dbReference type="PROSITE" id="PS51755"/>
    </source>
</evidence>
<evidence type="ECO:0000259" key="8">
    <source>
        <dbReference type="PROSITE" id="PS50110"/>
    </source>
</evidence>
<dbReference type="InterPro" id="IPR039420">
    <property type="entry name" value="WalR-like"/>
</dbReference>
<accession>A0A926IEB8</accession>
<dbReference type="AlphaFoldDB" id="A0A926IEB8"/>
<protein>
    <submittedName>
        <fullName evidence="10">Response regulator transcription factor</fullName>
    </submittedName>
</protein>
<dbReference type="SUPFAM" id="SSF46894">
    <property type="entry name" value="C-terminal effector domain of the bipartite response regulators"/>
    <property type="match status" value="1"/>
</dbReference>
<dbReference type="GO" id="GO:0005829">
    <property type="term" value="C:cytosol"/>
    <property type="evidence" value="ECO:0007669"/>
    <property type="project" value="TreeGrafter"/>
</dbReference>
<proteinExistence type="predicted"/>
<dbReference type="SMART" id="SM00862">
    <property type="entry name" value="Trans_reg_C"/>
    <property type="match status" value="1"/>
</dbReference>
<dbReference type="FunFam" id="3.40.50.2300:FF:000001">
    <property type="entry name" value="DNA-binding response regulator PhoB"/>
    <property type="match status" value="1"/>
</dbReference>
<keyword evidence="4 7" id="KW-0238">DNA-binding</keyword>
<dbReference type="CDD" id="cd00383">
    <property type="entry name" value="trans_reg_C"/>
    <property type="match status" value="1"/>
</dbReference>
<keyword evidence="1 6" id="KW-0597">Phosphoprotein</keyword>
<dbReference type="RefSeq" id="WP_262428673.1">
    <property type="nucleotide sequence ID" value="NZ_JACRTG010000008.1"/>
</dbReference>
<dbReference type="SMART" id="SM00448">
    <property type="entry name" value="REC"/>
    <property type="match status" value="1"/>
</dbReference>
<dbReference type="GO" id="GO:0032993">
    <property type="term" value="C:protein-DNA complex"/>
    <property type="evidence" value="ECO:0007669"/>
    <property type="project" value="TreeGrafter"/>
</dbReference>
<dbReference type="PROSITE" id="PS50110">
    <property type="entry name" value="RESPONSE_REGULATORY"/>
    <property type="match status" value="1"/>
</dbReference>
<keyword evidence="5" id="KW-0804">Transcription</keyword>
<dbReference type="CDD" id="cd17624">
    <property type="entry name" value="REC_OmpR_PmrA-like"/>
    <property type="match status" value="1"/>
</dbReference>
<evidence type="ECO:0000313" key="10">
    <source>
        <dbReference type="EMBL" id="MBC8587202.1"/>
    </source>
</evidence>
<organism evidence="10 11">
    <name type="scientific">Paratissierella segnis</name>
    <dbReference type="NCBI Taxonomy" id="2763679"/>
    <lineage>
        <taxon>Bacteria</taxon>
        <taxon>Bacillati</taxon>
        <taxon>Bacillota</taxon>
        <taxon>Tissierellia</taxon>
        <taxon>Tissierellales</taxon>
        <taxon>Tissierellaceae</taxon>
        <taxon>Paratissierella</taxon>
    </lineage>
</organism>
<dbReference type="PANTHER" id="PTHR48111">
    <property type="entry name" value="REGULATOR OF RPOS"/>
    <property type="match status" value="1"/>
</dbReference>
<dbReference type="Proteomes" id="UP000601171">
    <property type="component" value="Unassembled WGS sequence"/>
</dbReference>
<dbReference type="Gene3D" id="3.40.50.2300">
    <property type="match status" value="1"/>
</dbReference>
<comment type="caution">
    <text evidence="10">The sequence shown here is derived from an EMBL/GenBank/DDBJ whole genome shotgun (WGS) entry which is preliminary data.</text>
</comment>
<dbReference type="InterPro" id="IPR011006">
    <property type="entry name" value="CheY-like_superfamily"/>
</dbReference>
<evidence type="ECO:0000256" key="4">
    <source>
        <dbReference type="ARBA" id="ARBA00023125"/>
    </source>
</evidence>
<dbReference type="Pfam" id="PF00486">
    <property type="entry name" value="Trans_reg_C"/>
    <property type="match status" value="1"/>
</dbReference>
<dbReference type="GO" id="GO:0006355">
    <property type="term" value="P:regulation of DNA-templated transcription"/>
    <property type="evidence" value="ECO:0007669"/>
    <property type="project" value="InterPro"/>
</dbReference>
<dbReference type="GO" id="GO:0000156">
    <property type="term" value="F:phosphorelay response regulator activity"/>
    <property type="evidence" value="ECO:0007669"/>
    <property type="project" value="TreeGrafter"/>
</dbReference>
<evidence type="ECO:0000256" key="3">
    <source>
        <dbReference type="ARBA" id="ARBA00023015"/>
    </source>
</evidence>
<dbReference type="FunFam" id="1.10.10.10:FF:000005">
    <property type="entry name" value="Two-component system response regulator"/>
    <property type="match status" value="1"/>
</dbReference>
<dbReference type="Pfam" id="PF00072">
    <property type="entry name" value="Response_reg"/>
    <property type="match status" value="1"/>
</dbReference>